<comment type="caution">
    <text evidence="2">The sequence shown here is derived from an EMBL/GenBank/DDBJ whole genome shotgun (WGS) entry which is preliminary data.</text>
</comment>
<evidence type="ECO:0000256" key="1">
    <source>
        <dbReference type="SAM" id="MobiDB-lite"/>
    </source>
</evidence>
<reference evidence="2" key="1">
    <citation type="submission" date="2023-10" db="EMBL/GenBank/DDBJ databases">
        <authorList>
            <person name="Chen Y."/>
            <person name="Shah S."/>
            <person name="Dougan E. K."/>
            <person name="Thang M."/>
            <person name="Chan C."/>
        </authorList>
    </citation>
    <scope>NUCLEOTIDE SEQUENCE [LARGE SCALE GENOMIC DNA]</scope>
</reference>
<dbReference type="EMBL" id="CAUYUJ010005102">
    <property type="protein sequence ID" value="CAK0812263.1"/>
    <property type="molecule type" value="Genomic_DNA"/>
</dbReference>
<feature type="compositionally biased region" description="Polar residues" evidence="1">
    <location>
        <begin position="253"/>
        <end position="262"/>
    </location>
</feature>
<feature type="compositionally biased region" description="Basic and acidic residues" evidence="1">
    <location>
        <begin position="120"/>
        <end position="151"/>
    </location>
</feature>
<feature type="region of interest" description="Disordered" evidence="1">
    <location>
        <begin position="120"/>
        <end position="262"/>
    </location>
</feature>
<evidence type="ECO:0000313" key="3">
    <source>
        <dbReference type="Proteomes" id="UP001189429"/>
    </source>
</evidence>
<dbReference type="Proteomes" id="UP001189429">
    <property type="component" value="Unassembled WGS sequence"/>
</dbReference>
<feature type="non-terminal residue" evidence="2">
    <location>
        <position position="1"/>
    </location>
</feature>
<keyword evidence="3" id="KW-1185">Reference proteome</keyword>
<evidence type="ECO:0000313" key="2">
    <source>
        <dbReference type="EMBL" id="CAK0812263.1"/>
    </source>
</evidence>
<feature type="compositionally biased region" description="Gly residues" evidence="1">
    <location>
        <begin position="164"/>
        <end position="204"/>
    </location>
</feature>
<name>A0ABN9R0Q6_9DINO</name>
<organism evidence="2 3">
    <name type="scientific">Prorocentrum cordatum</name>
    <dbReference type="NCBI Taxonomy" id="2364126"/>
    <lineage>
        <taxon>Eukaryota</taxon>
        <taxon>Sar</taxon>
        <taxon>Alveolata</taxon>
        <taxon>Dinophyceae</taxon>
        <taxon>Prorocentrales</taxon>
        <taxon>Prorocentraceae</taxon>
        <taxon>Prorocentrum</taxon>
    </lineage>
</organism>
<evidence type="ECO:0008006" key="4">
    <source>
        <dbReference type="Google" id="ProtNLM"/>
    </source>
</evidence>
<proteinExistence type="predicted"/>
<protein>
    <recommendedName>
        <fullName evidence="4">FACT complex subunit</fullName>
    </recommendedName>
</protein>
<gene>
    <name evidence="2" type="ORF">PCOR1329_LOCUS16587</name>
</gene>
<sequence length="262" mass="26875">IVGWEVYIKSRTNQVWTKFSNHKVQVACSLKGTVIWANQHMLEKVRTEVELTKQGVAGQLHTELPSDVGEASGAASADSVPAAVVIEDDSIGHDNGLEDGGIGNEQGREGDGIGHVKGLEGDGIGHEKGQEGDGIGHEKGQEGDGIGHEQGLEGSGIGHERGLEGGGGGHEQGLAGGGVGHEQVQKGGGIGYEKGVKDGGGVGVTGQTDTAIEATDEDDNGDVVVSDPEAEVYGTQPYDGDGPQKQAKRRRVSGTSGNDTQT</sequence>
<accession>A0ABN9R0Q6</accession>